<evidence type="ECO:0000259" key="2">
    <source>
        <dbReference type="Pfam" id="PF03372"/>
    </source>
</evidence>
<reference evidence="3" key="1">
    <citation type="submission" date="2025-08" db="UniProtKB">
        <authorList>
            <consortium name="Ensembl"/>
        </authorList>
    </citation>
    <scope>IDENTIFICATION</scope>
</reference>
<feature type="region of interest" description="Disordered" evidence="1">
    <location>
        <begin position="555"/>
        <end position="575"/>
    </location>
</feature>
<organism evidence="3 4">
    <name type="scientific">Poecilia mexicana</name>
    <dbReference type="NCBI Taxonomy" id="48701"/>
    <lineage>
        <taxon>Eukaryota</taxon>
        <taxon>Metazoa</taxon>
        <taxon>Chordata</taxon>
        <taxon>Craniata</taxon>
        <taxon>Vertebrata</taxon>
        <taxon>Euteleostomi</taxon>
        <taxon>Actinopterygii</taxon>
        <taxon>Neopterygii</taxon>
        <taxon>Teleostei</taxon>
        <taxon>Neoteleostei</taxon>
        <taxon>Acanthomorphata</taxon>
        <taxon>Ovalentaria</taxon>
        <taxon>Atherinomorphae</taxon>
        <taxon>Cyprinodontiformes</taxon>
        <taxon>Poeciliidae</taxon>
        <taxon>Poeciliinae</taxon>
        <taxon>Poecilia</taxon>
    </lineage>
</organism>
<feature type="compositionally biased region" description="Basic and acidic residues" evidence="1">
    <location>
        <begin position="1"/>
        <end position="12"/>
    </location>
</feature>
<feature type="domain" description="Endonuclease/exonuclease/phosphatase" evidence="2">
    <location>
        <begin position="313"/>
        <end position="657"/>
    </location>
</feature>
<dbReference type="STRING" id="48701.ENSPMEP00000004080"/>
<dbReference type="AlphaFoldDB" id="A0A3B3WMP0"/>
<dbReference type="GO" id="GO:0003730">
    <property type="term" value="F:mRNA 3'-UTR binding"/>
    <property type="evidence" value="ECO:0007669"/>
    <property type="project" value="TreeGrafter"/>
</dbReference>
<dbReference type="InterPro" id="IPR050410">
    <property type="entry name" value="CCR4/nocturin_mRNA_transcr"/>
</dbReference>
<name>A0A3B3WMP0_9TELE</name>
<feature type="compositionally biased region" description="Basic and acidic residues" evidence="1">
    <location>
        <begin position="178"/>
        <end position="208"/>
    </location>
</feature>
<dbReference type="Gene3D" id="3.60.10.10">
    <property type="entry name" value="Endonuclease/exonuclease/phosphatase"/>
    <property type="match status" value="1"/>
</dbReference>
<dbReference type="Ensembl" id="ENSPMET00000009805.1">
    <property type="protein sequence ID" value="ENSPMEP00000004080.1"/>
    <property type="gene ID" value="ENSPMEG00000005269.1"/>
</dbReference>
<feature type="compositionally biased region" description="Basic and acidic residues" evidence="1">
    <location>
        <begin position="142"/>
        <end position="170"/>
    </location>
</feature>
<dbReference type="PANTHER" id="PTHR12121:SF27">
    <property type="entry name" value="PROTEIN ANGEL HOMOLOG 2"/>
    <property type="match status" value="1"/>
</dbReference>
<evidence type="ECO:0000256" key="1">
    <source>
        <dbReference type="SAM" id="MobiDB-lite"/>
    </source>
</evidence>
<accession>A0A3B3WMP0</accession>
<dbReference type="InterPro" id="IPR036691">
    <property type="entry name" value="Endo/exonu/phosph_ase_sf"/>
</dbReference>
<keyword evidence="4" id="KW-1185">Reference proteome</keyword>
<feature type="region of interest" description="Disordered" evidence="1">
    <location>
        <begin position="112"/>
        <end position="285"/>
    </location>
</feature>
<protein>
    <recommendedName>
        <fullName evidence="2">Endonuclease/exonuclease/phosphatase domain-containing protein</fullName>
    </recommendedName>
</protein>
<feature type="region of interest" description="Disordered" evidence="1">
    <location>
        <begin position="1"/>
        <end position="26"/>
    </location>
</feature>
<dbReference type="PANTHER" id="PTHR12121">
    <property type="entry name" value="CARBON CATABOLITE REPRESSOR PROTEIN 4"/>
    <property type="match status" value="1"/>
</dbReference>
<dbReference type="Pfam" id="PF03372">
    <property type="entry name" value="Exo_endo_phos"/>
    <property type="match status" value="1"/>
</dbReference>
<dbReference type="GO" id="GO:0070935">
    <property type="term" value="P:3'-UTR-mediated mRNA stabilization"/>
    <property type="evidence" value="ECO:0007669"/>
    <property type="project" value="TreeGrafter"/>
</dbReference>
<dbReference type="SUPFAM" id="SSF56219">
    <property type="entry name" value="DNase I-like"/>
    <property type="match status" value="1"/>
</dbReference>
<dbReference type="GO" id="GO:0000175">
    <property type="term" value="F:3'-5'-RNA exonuclease activity"/>
    <property type="evidence" value="ECO:0007669"/>
    <property type="project" value="TreeGrafter"/>
</dbReference>
<proteinExistence type="predicted"/>
<reference evidence="3" key="2">
    <citation type="submission" date="2025-09" db="UniProtKB">
        <authorList>
            <consortium name="Ensembl"/>
        </authorList>
    </citation>
    <scope>IDENTIFICATION</scope>
</reference>
<evidence type="ECO:0000313" key="3">
    <source>
        <dbReference type="Ensembl" id="ENSPMEP00000004080.1"/>
    </source>
</evidence>
<sequence length="701" mass="78861">MYTQREQGEFRPKVTNGTSTPENRPPMFLHRVSSFSSCVRPRGHPALRQASSHHQPFAPHPHPWWSAPRFPPWPPRLPPPYPPPCPLFTGNRFHFVNAGGLQSFHTSVDVMMERPGREPPNKRLKSGEDRKSVGENVSSRDGGMRETRARARERESKQEQHHRDFRRDGELPANHQSRIGEKPKTRVERVYSRERTKCERRSSSDRTKNQHSQAAGSRTEQEKPNVWFRGRPAEEQRSLQQNQTGSAEPDKVGGVDAGRWAGLQHQPSSSIQADRRPPRQPPHPVNALQRYWETCSTEPQPPGGSRVFDFSVMSYNILSQDLLQDNAYLYRHCDPAVLSWPYRLPNLLAEIQQHDADILCLQEVQEDHYENQIKPALQALGYQCEYKKRTGKKPDGCAITFKSSRFSLVSSTPVEFHRRGDALLNRDNVGMVVVLQPNTGAAQSNASYSICVANTHLLYNPRRGDIKLAQLAILLAEIGRLSRLPDGSTNPVILCGDFNSVPWSPLYHFLTTGSLKYKGLQINMVSGQEAGSRGHRFLTPPIWSPRLGINQSCQYESKATEEPRPSSPAAVEGGISNLTVEDQASGASSDVARSEPNCSRYRINHDLKLQSSYGHRLLPDGRPEVTTSHSRTSLTVDYILYSSDINATPSLPGGRGLQLLGRLSLVGQSELEEVHRLPNWHHSSDHLPLLVRFRLGPDSFT</sequence>
<evidence type="ECO:0000313" key="4">
    <source>
        <dbReference type="Proteomes" id="UP000261480"/>
    </source>
</evidence>
<dbReference type="Proteomes" id="UP000261480">
    <property type="component" value="Unplaced"/>
</dbReference>
<dbReference type="InterPro" id="IPR005135">
    <property type="entry name" value="Endo/exonuclease/phosphatase"/>
</dbReference>
<feature type="compositionally biased region" description="Basic and acidic residues" evidence="1">
    <location>
        <begin position="112"/>
        <end position="133"/>
    </location>
</feature>